<dbReference type="SMART" id="SM00028">
    <property type="entry name" value="TPR"/>
    <property type="match status" value="3"/>
</dbReference>
<feature type="transmembrane region" description="Helical" evidence="3">
    <location>
        <begin position="191"/>
        <end position="212"/>
    </location>
</feature>
<feature type="transmembrane region" description="Helical" evidence="3">
    <location>
        <begin position="128"/>
        <end position="146"/>
    </location>
</feature>
<feature type="transmembrane region" description="Helical" evidence="3">
    <location>
        <begin position="37"/>
        <end position="56"/>
    </location>
</feature>
<comment type="caution">
    <text evidence="4">The sequence shown here is derived from an EMBL/GenBank/DDBJ whole genome shotgun (WGS) entry which is preliminary data.</text>
</comment>
<keyword evidence="3" id="KW-0472">Membrane</keyword>
<feature type="transmembrane region" description="Helical" evidence="3">
    <location>
        <begin position="277"/>
        <end position="299"/>
    </location>
</feature>
<sequence length="661" mass="71740">MDKPKSIATFFLAAILILVPIFFLPLTTDFFGFNKQVLFILLTSVSLVFWLIHSILQKSVRLTLSPLLLPLILLAATAVASTYLAAADTAGAWLGRTSLYLTLTVFFIMASTLIQTPRQVRNIITGQIIVAAILAILGLASTTGLLEGSSYFTSRSFSPAGSLLVLVSYLIITLPLSLTLAFKIRSGPEKLYYFLFSGIILAATILIGYQFLPGQTFTPTLLPKLAGWSIATDTFKSNALLGSGPGSFLQQFSQFKPVSLNFTPFWQVGFTVSANEYLHLMTTLGLAGIAAFLLTILGWGKLVKRQPGTRITATQAAVNLATATALILALFIPFTVVTLTTLIGLFSFSVALNKTKNLKKVKDVLVTINTLEIVDPDQPTAISKDQTNVLPYILAAPIGLGLVIAGINLTRAYAAEVAFKQSLDTLAQNQGKATYDLQIAAIAKNPKVDRYRVAYANTNLALANSIAAQSELTDQDREQVTQLIQQAIREARTATQLNPQKALNWTNLGNVYRQLVNFADGADQFAVAAYIRAIQLDPANPVLRVQLGGLYYSLKQYDQAIDRFREAIELKPDYANGYYNLSYAYRDSGKTLEAYQAMQQVVALVPADSDDAVKAQDELNQLKSQLPATATQPQASPQPDQLSQPSPLPSPPSGFEPIPAP</sequence>
<dbReference type="Pfam" id="PF13414">
    <property type="entry name" value="TPR_11"/>
    <property type="match status" value="1"/>
</dbReference>
<dbReference type="SUPFAM" id="SSF48452">
    <property type="entry name" value="TPR-like"/>
    <property type="match status" value="1"/>
</dbReference>
<feature type="transmembrane region" description="Helical" evidence="3">
    <location>
        <begin position="166"/>
        <end position="184"/>
    </location>
</feature>
<feature type="repeat" description="TPR" evidence="1">
    <location>
        <begin position="541"/>
        <end position="574"/>
    </location>
</feature>
<keyword evidence="1" id="KW-0802">TPR repeat</keyword>
<accession>A0A0G1UTT6</accession>
<dbReference type="AlphaFoldDB" id="A0A0G1UTT6"/>
<feature type="compositionally biased region" description="Polar residues" evidence="2">
    <location>
        <begin position="621"/>
        <end position="631"/>
    </location>
</feature>
<dbReference type="InterPro" id="IPR051533">
    <property type="entry name" value="WaaL-like"/>
</dbReference>
<dbReference type="EMBL" id="LCNT01000004">
    <property type="protein sequence ID" value="KKU61115.1"/>
    <property type="molecule type" value="Genomic_DNA"/>
</dbReference>
<feature type="region of interest" description="Disordered" evidence="2">
    <location>
        <begin position="621"/>
        <end position="661"/>
    </location>
</feature>
<evidence type="ECO:0000256" key="1">
    <source>
        <dbReference type="PROSITE-ProRule" id="PRU00339"/>
    </source>
</evidence>
<feature type="transmembrane region" description="Helical" evidence="3">
    <location>
        <begin position="68"/>
        <end position="86"/>
    </location>
</feature>
<dbReference type="PANTHER" id="PTHR37422:SF13">
    <property type="entry name" value="LIPOPOLYSACCHARIDE BIOSYNTHESIS PROTEIN PA4999-RELATED"/>
    <property type="match status" value="1"/>
</dbReference>
<dbReference type="PROSITE" id="PS50293">
    <property type="entry name" value="TPR_REGION"/>
    <property type="match status" value="1"/>
</dbReference>
<proteinExistence type="predicted"/>
<feature type="transmembrane region" description="Helical" evidence="3">
    <location>
        <begin position="389"/>
        <end position="410"/>
    </location>
</feature>
<feature type="repeat" description="TPR" evidence="1">
    <location>
        <begin position="575"/>
        <end position="608"/>
    </location>
</feature>
<dbReference type="Proteomes" id="UP000033860">
    <property type="component" value="Unassembled WGS sequence"/>
</dbReference>
<gene>
    <name evidence="4" type="ORF">UX85_C0004G0036</name>
</gene>
<feature type="transmembrane region" description="Helical" evidence="3">
    <location>
        <begin position="98"/>
        <end position="116"/>
    </location>
</feature>
<evidence type="ECO:0000313" key="4">
    <source>
        <dbReference type="EMBL" id="KKU61115.1"/>
    </source>
</evidence>
<dbReference type="PROSITE" id="PS50005">
    <property type="entry name" value="TPR"/>
    <property type="match status" value="2"/>
</dbReference>
<feature type="transmembrane region" description="Helical" evidence="3">
    <location>
        <begin position="320"/>
        <end position="348"/>
    </location>
</feature>
<feature type="compositionally biased region" description="Pro residues" evidence="2">
    <location>
        <begin position="646"/>
        <end position="661"/>
    </location>
</feature>
<reference evidence="4 5" key="1">
    <citation type="journal article" date="2015" name="Nature">
        <title>rRNA introns, odd ribosomes, and small enigmatic genomes across a large radiation of phyla.</title>
        <authorList>
            <person name="Brown C.T."/>
            <person name="Hug L.A."/>
            <person name="Thomas B.C."/>
            <person name="Sharon I."/>
            <person name="Castelle C.J."/>
            <person name="Singh A."/>
            <person name="Wilkins M.J."/>
            <person name="Williams K.H."/>
            <person name="Banfield J.F."/>
        </authorList>
    </citation>
    <scope>NUCLEOTIDE SEQUENCE [LARGE SCALE GENOMIC DNA]</scope>
</reference>
<feature type="transmembrane region" description="Helical" evidence="3">
    <location>
        <begin position="7"/>
        <end position="25"/>
    </location>
</feature>
<dbReference type="InterPro" id="IPR019734">
    <property type="entry name" value="TPR_rpt"/>
</dbReference>
<dbReference type="InterPro" id="IPR011990">
    <property type="entry name" value="TPR-like_helical_dom_sf"/>
</dbReference>
<dbReference type="Gene3D" id="1.25.40.10">
    <property type="entry name" value="Tetratricopeptide repeat domain"/>
    <property type="match status" value="2"/>
</dbReference>
<name>A0A0G1UTT6_9BACT</name>
<dbReference type="PANTHER" id="PTHR37422">
    <property type="entry name" value="TEICHURONIC ACID BIOSYNTHESIS PROTEIN TUAE"/>
    <property type="match status" value="1"/>
</dbReference>
<keyword evidence="3" id="KW-0812">Transmembrane</keyword>
<evidence type="ECO:0000256" key="3">
    <source>
        <dbReference type="SAM" id="Phobius"/>
    </source>
</evidence>
<feature type="compositionally biased region" description="Low complexity" evidence="2">
    <location>
        <begin position="632"/>
        <end position="645"/>
    </location>
</feature>
<keyword evidence="3" id="KW-1133">Transmembrane helix</keyword>
<organism evidence="4 5">
    <name type="scientific">Candidatus Beckwithbacteria bacterium GW2011_GWB1_47_15</name>
    <dbReference type="NCBI Taxonomy" id="1618371"/>
    <lineage>
        <taxon>Bacteria</taxon>
        <taxon>Candidatus Beckwithiibacteriota</taxon>
    </lineage>
</organism>
<evidence type="ECO:0000313" key="5">
    <source>
        <dbReference type="Proteomes" id="UP000033860"/>
    </source>
</evidence>
<evidence type="ECO:0000256" key="2">
    <source>
        <dbReference type="SAM" id="MobiDB-lite"/>
    </source>
</evidence>
<protein>
    <submittedName>
        <fullName evidence="4">Peptidase S1 and S6 chymotrypsin/Hap</fullName>
    </submittedName>
</protein>